<name>A0AAV4LBG9_9BACL</name>
<organism evidence="1 2">
    <name type="scientific">Collibacillus ludicampi</name>
    <dbReference type="NCBI Taxonomy" id="2771369"/>
    <lineage>
        <taxon>Bacteria</taxon>
        <taxon>Bacillati</taxon>
        <taxon>Bacillota</taxon>
        <taxon>Bacilli</taxon>
        <taxon>Bacillales</taxon>
        <taxon>Alicyclobacillaceae</taxon>
        <taxon>Collibacillus</taxon>
    </lineage>
</organism>
<reference evidence="1" key="1">
    <citation type="journal article" date="2023" name="Int. J. Syst. Evol. Microbiol.">
        <title>Collibacillus ludicampi gen. nov., sp. nov., a new soil bacterium of the family Alicyclobacillaceae.</title>
        <authorList>
            <person name="Jojima T."/>
            <person name="Ioku Y."/>
            <person name="Fukuta Y."/>
            <person name="Shirasaka N."/>
            <person name="Matsumura Y."/>
            <person name="Mori M."/>
        </authorList>
    </citation>
    <scope>NUCLEOTIDE SEQUENCE</scope>
    <source>
        <strain evidence="1">TP075</strain>
    </source>
</reference>
<protein>
    <recommendedName>
        <fullName evidence="3">YdhG-like domain-containing protein</fullName>
    </recommendedName>
</protein>
<proteinExistence type="predicted"/>
<keyword evidence="2" id="KW-1185">Reference proteome</keyword>
<dbReference type="RefSeq" id="WP_282198384.1">
    <property type="nucleotide sequence ID" value="NZ_BOQE01000001.1"/>
</dbReference>
<dbReference type="AlphaFoldDB" id="A0AAV4LBG9"/>
<evidence type="ECO:0008006" key="3">
    <source>
        <dbReference type="Google" id="ProtNLM"/>
    </source>
</evidence>
<sequence length="120" mass="14464">MTEKELRFFINDVLKDRPNVYFWFHKNDPYDGWSYGVQEKQMAFCSFTFEYNRSMLEVKCSEEDTEEFQRLCSTVQRDIVSRRKSSVYLSANRIQPEDLRPIIEFAHAAMMKRRGEGEQR</sequence>
<evidence type="ECO:0000313" key="1">
    <source>
        <dbReference type="EMBL" id="GIM45160.1"/>
    </source>
</evidence>
<dbReference type="EMBL" id="BOQE01000001">
    <property type="protein sequence ID" value="GIM45160.1"/>
    <property type="molecule type" value="Genomic_DNA"/>
</dbReference>
<gene>
    <name evidence="1" type="ORF">DNHGIG_07090</name>
</gene>
<accession>A0AAV4LBG9</accession>
<comment type="caution">
    <text evidence="1">The sequence shown here is derived from an EMBL/GenBank/DDBJ whole genome shotgun (WGS) entry which is preliminary data.</text>
</comment>
<dbReference type="Proteomes" id="UP001057291">
    <property type="component" value="Unassembled WGS sequence"/>
</dbReference>
<evidence type="ECO:0000313" key="2">
    <source>
        <dbReference type="Proteomes" id="UP001057291"/>
    </source>
</evidence>